<dbReference type="InParanoid" id="M4B3H1"/>
<reference evidence="3" key="1">
    <citation type="journal article" date="2010" name="Science">
        <title>Signatures of adaptation to obligate biotrophy in the Hyaloperonospora arabidopsidis genome.</title>
        <authorList>
            <person name="Baxter L."/>
            <person name="Tripathy S."/>
            <person name="Ishaque N."/>
            <person name="Boot N."/>
            <person name="Cabral A."/>
            <person name="Kemen E."/>
            <person name="Thines M."/>
            <person name="Ah-Fong A."/>
            <person name="Anderson R."/>
            <person name="Badejoko W."/>
            <person name="Bittner-Eddy P."/>
            <person name="Boore J.L."/>
            <person name="Chibucos M.C."/>
            <person name="Coates M."/>
            <person name="Dehal P."/>
            <person name="Delehaunty K."/>
            <person name="Dong S."/>
            <person name="Downton P."/>
            <person name="Dumas B."/>
            <person name="Fabro G."/>
            <person name="Fronick C."/>
            <person name="Fuerstenberg S.I."/>
            <person name="Fulton L."/>
            <person name="Gaulin E."/>
            <person name="Govers F."/>
            <person name="Hughes L."/>
            <person name="Humphray S."/>
            <person name="Jiang R.H."/>
            <person name="Judelson H."/>
            <person name="Kamoun S."/>
            <person name="Kyung K."/>
            <person name="Meijer H."/>
            <person name="Minx P."/>
            <person name="Morris P."/>
            <person name="Nelson J."/>
            <person name="Phuntumart V."/>
            <person name="Qutob D."/>
            <person name="Rehmany A."/>
            <person name="Rougon-Cardoso A."/>
            <person name="Ryden P."/>
            <person name="Torto-Alalibo T."/>
            <person name="Studholme D."/>
            <person name="Wang Y."/>
            <person name="Win J."/>
            <person name="Wood J."/>
            <person name="Clifton S.W."/>
            <person name="Rogers J."/>
            <person name="Van den Ackerveken G."/>
            <person name="Jones J.D."/>
            <person name="McDowell J.M."/>
            <person name="Beynon J."/>
            <person name="Tyler B.M."/>
        </authorList>
    </citation>
    <scope>NUCLEOTIDE SEQUENCE [LARGE SCALE GENOMIC DNA]</scope>
    <source>
        <strain evidence="3">Emoy2</strain>
    </source>
</reference>
<sequence>MMRSTPTAELIRRTVAAKVFVAAITCFMHRVIFIAYIPFIASFSEDHQTSALPECSWSFVPFLRCVLRLIHRQTRP</sequence>
<name>M4B3H1_HYAAE</name>
<reference evidence="2" key="2">
    <citation type="submission" date="2015-06" db="UniProtKB">
        <authorList>
            <consortium name="EnsemblProtists"/>
        </authorList>
    </citation>
    <scope>IDENTIFICATION</scope>
    <source>
        <strain evidence="2">Emoy2</strain>
    </source>
</reference>
<keyword evidence="1" id="KW-1133">Transmembrane helix</keyword>
<proteinExistence type="predicted"/>
<evidence type="ECO:0000313" key="3">
    <source>
        <dbReference type="Proteomes" id="UP000011713"/>
    </source>
</evidence>
<keyword evidence="1" id="KW-0472">Membrane</keyword>
<evidence type="ECO:0000313" key="2">
    <source>
        <dbReference type="EnsemblProtists" id="HpaP800820"/>
    </source>
</evidence>
<accession>M4B3H1</accession>
<organism evidence="2 3">
    <name type="scientific">Hyaloperonospora arabidopsidis (strain Emoy2)</name>
    <name type="common">Downy mildew agent</name>
    <name type="synonym">Peronospora arabidopsidis</name>
    <dbReference type="NCBI Taxonomy" id="559515"/>
    <lineage>
        <taxon>Eukaryota</taxon>
        <taxon>Sar</taxon>
        <taxon>Stramenopiles</taxon>
        <taxon>Oomycota</taxon>
        <taxon>Peronosporomycetes</taxon>
        <taxon>Peronosporales</taxon>
        <taxon>Peronosporaceae</taxon>
        <taxon>Hyaloperonospora</taxon>
    </lineage>
</organism>
<feature type="transmembrane region" description="Helical" evidence="1">
    <location>
        <begin position="20"/>
        <end position="39"/>
    </location>
</feature>
<dbReference type="HOGENOM" id="CLU_2659832_0_0_1"/>
<keyword evidence="3" id="KW-1185">Reference proteome</keyword>
<evidence type="ECO:0000256" key="1">
    <source>
        <dbReference type="SAM" id="Phobius"/>
    </source>
</evidence>
<dbReference type="Proteomes" id="UP000011713">
    <property type="component" value="Unassembled WGS sequence"/>
</dbReference>
<dbReference type="VEuPathDB" id="FungiDB:HpaG800820"/>
<dbReference type="AlphaFoldDB" id="M4B3H1"/>
<dbReference type="EnsemblProtists" id="HpaT800820">
    <property type="protein sequence ID" value="HpaP800820"/>
    <property type="gene ID" value="HpaG800820"/>
</dbReference>
<protein>
    <submittedName>
        <fullName evidence="2">Uncharacterized protein</fullName>
    </submittedName>
</protein>
<dbReference type="EMBL" id="JH598179">
    <property type="status" value="NOT_ANNOTATED_CDS"/>
    <property type="molecule type" value="Genomic_DNA"/>
</dbReference>
<keyword evidence="1" id="KW-0812">Transmembrane</keyword>